<name>A0A3G2KAD6_9CAUD</name>
<protein>
    <submittedName>
        <fullName evidence="1">Minor tail protein</fullName>
    </submittedName>
</protein>
<accession>A0A3G2KAD6</accession>
<reference evidence="1 2" key="1">
    <citation type="submission" date="2018-09" db="EMBL/GenBank/DDBJ databases">
        <authorList>
            <person name="Zack K."/>
            <person name="Stoner T.H."/>
            <person name="Garlena R.A."/>
            <person name="Russell D.A."/>
            <person name="Pope W.H."/>
            <person name="Jacobs-Sera D."/>
            <person name="Hatfull G.F."/>
        </authorList>
    </citation>
    <scope>NUCLEOTIDE SEQUENCE [LARGE SCALE GENOMIC DNA]</scope>
</reference>
<proteinExistence type="predicted"/>
<dbReference type="EMBL" id="MH834622">
    <property type="protein sequence ID" value="AYN55952.1"/>
    <property type="molecule type" value="Genomic_DNA"/>
</dbReference>
<gene>
    <name evidence="1" type="primary">11</name>
    <name evidence="1" type="ORF">PBI_NOELY_11</name>
</gene>
<organism evidence="1 2">
    <name type="scientific">Arthrobacter phage Noely</name>
    <dbReference type="NCBI Taxonomy" id="2419964"/>
    <lineage>
        <taxon>Viruses</taxon>
        <taxon>Duplodnaviria</taxon>
        <taxon>Heunggongvirae</taxon>
        <taxon>Uroviricota</taxon>
        <taxon>Caudoviricetes</taxon>
        <taxon>Feeclasvirinae</taxon>
        <taxon>Noelyvirus</taxon>
        <taxon>Noelyvirus noely</taxon>
    </lineage>
</organism>
<dbReference type="GeneID" id="80090701"/>
<dbReference type="Proteomes" id="UP000277525">
    <property type="component" value="Segment"/>
</dbReference>
<sequence length="256" mass="27517">MTDITAEVLAAAAAVQLTIDAPAGIRSLVRRDSNGINDVRTKENVLGVVPPAGELIYVTDYEPGSGPLRYDLTDQNGVLVSLEVLGFALDGPWLFCPVIPGYSKPLVAVTKIGADLENLSTVHGGLLGREDPIVVMRPLGLRSGSMTIWAGSYADALEVLAPLKRATAMMLRQPEHEGLDMYFAPLGASLAHEDQEGSATTWGVQVNYQEIKRPEGPIAGALGWTYADLAAAAPRYQDLPRTFATYADMRLNRRKA</sequence>
<dbReference type="KEGG" id="vg:80090701"/>
<keyword evidence="2" id="KW-1185">Reference proteome</keyword>
<evidence type="ECO:0000313" key="1">
    <source>
        <dbReference type="EMBL" id="AYN55952.1"/>
    </source>
</evidence>
<dbReference type="RefSeq" id="YP_010761459.1">
    <property type="nucleotide sequence ID" value="NC_073595.1"/>
</dbReference>
<evidence type="ECO:0000313" key="2">
    <source>
        <dbReference type="Proteomes" id="UP000277525"/>
    </source>
</evidence>